<dbReference type="OrthoDB" id="10058967at2759"/>
<name>A0A815Z8Q0_ADIRI</name>
<gene>
    <name evidence="1" type="ORF">EDS130_LOCUS14156</name>
    <name evidence="2" type="ORF">XAT740_LOCUS45405</name>
</gene>
<dbReference type="Proteomes" id="UP000663828">
    <property type="component" value="Unassembled WGS sequence"/>
</dbReference>
<evidence type="ECO:0000313" key="3">
    <source>
        <dbReference type="Proteomes" id="UP000663828"/>
    </source>
</evidence>
<comment type="caution">
    <text evidence="2">The sequence shown here is derived from an EMBL/GenBank/DDBJ whole genome shotgun (WGS) entry which is preliminary data.</text>
</comment>
<dbReference type="EMBL" id="CAJNOJ010000057">
    <property type="protein sequence ID" value="CAF0986431.1"/>
    <property type="molecule type" value="Genomic_DNA"/>
</dbReference>
<protein>
    <recommendedName>
        <fullName evidence="4">Ubiquitin-like domain-containing protein</fullName>
    </recommendedName>
</protein>
<evidence type="ECO:0008006" key="4">
    <source>
        <dbReference type="Google" id="ProtNLM"/>
    </source>
</evidence>
<dbReference type="Proteomes" id="UP000663852">
    <property type="component" value="Unassembled WGS sequence"/>
</dbReference>
<keyword evidence="3" id="KW-1185">Reference proteome</keyword>
<dbReference type="EMBL" id="CAJNOR010005922">
    <property type="protein sequence ID" value="CAF1580097.1"/>
    <property type="molecule type" value="Genomic_DNA"/>
</dbReference>
<accession>A0A815Z8Q0</accession>
<dbReference type="AlphaFoldDB" id="A0A815Z8Q0"/>
<evidence type="ECO:0000313" key="1">
    <source>
        <dbReference type="EMBL" id="CAF0986431.1"/>
    </source>
</evidence>
<reference evidence="2" key="1">
    <citation type="submission" date="2021-02" db="EMBL/GenBank/DDBJ databases">
        <authorList>
            <person name="Nowell W R."/>
        </authorList>
    </citation>
    <scope>NUCLEOTIDE SEQUENCE</scope>
</reference>
<evidence type="ECO:0000313" key="2">
    <source>
        <dbReference type="EMBL" id="CAF1580097.1"/>
    </source>
</evidence>
<sequence length="215" mass="24880">MSSVNLHFVTIPGKRTLITLPKEFQLSDMLHMIRSQIYDNAVEDCVFFCKGRRLLLNDPAAFQIQKSKLINNGAVILIGKTIPSCERNQTIREESKKDTSITLYFITTSGERIVSKIPGKFTRSDFLKIIDYNFGKNCQDHASFICMGQELNISNRLIFEKQRPLIRDGSLIFHIAQSKSKLVQYDDDHPVLIERTIFEKFCILLPFLFFLIFYT</sequence>
<organism evidence="2 3">
    <name type="scientific">Adineta ricciae</name>
    <name type="common">Rotifer</name>
    <dbReference type="NCBI Taxonomy" id="249248"/>
    <lineage>
        <taxon>Eukaryota</taxon>
        <taxon>Metazoa</taxon>
        <taxon>Spiralia</taxon>
        <taxon>Gnathifera</taxon>
        <taxon>Rotifera</taxon>
        <taxon>Eurotatoria</taxon>
        <taxon>Bdelloidea</taxon>
        <taxon>Adinetida</taxon>
        <taxon>Adinetidae</taxon>
        <taxon>Adineta</taxon>
    </lineage>
</organism>
<proteinExistence type="predicted"/>